<dbReference type="Proteomes" id="UP000242287">
    <property type="component" value="Unassembled WGS sequence"/>
</dbReference>
<gene>
    <name evidence="3" type="ORF">AMATHDRAFT_149762</name>
</gene>
<keyword evidence="4" id="KW-1185">Reference proteome</keyword>
<evidence type="ECO:0000256" key="1">
    <source>
        <dbReference type="SAM" id="Coils"/>
    </source>
</evidence>
<evidence type="ECO:0000313" key="4">
    <source>
        <dbReference type="Proteomes" id="UP000242287"/>
    </source>
</evidence>
<dbReference type="AlphaFoldDB" id="A0A2A9NJS2"/>
<dbReference type="EMBL" id="KZ302060">
    <property type="protein sequence ID" value="PFH48497.1"/>
    <property type="molecule type" value="Genomic_DNA"/>
</dbReference>
<accession>A0A2A9NJS2</accession>
<feature type="compositionally biased region" description="Polar residues" evidence="2">
    <location>
        <begin position="481"/>
        <end position="502"/>
    </location>
</feature>
<dbReference type="OrthoDB" id="2592022at2759"/>
<name>A0A2A9NJS2_9AGAR</name>
<organism evidence="3 4">
    <name type="scientific">Amanita thiersii Skay4041</name>
    <dbReference type="NCBI Taxonomy" id="703135"/>
    <lineage>
        <taxon>Eukaryota</taxon>
        <taxon>Fungi</taxon>
        <taxon>Dikarya</taxon>
        <taxon>Basidiomycota</taxon>
        <taxon>Agaricomycotina</taxon>
        <taxon>Agaricomycetes</taxon>
        <taxon>Agaricomycetidae</taxon>
        <taxon>Agaricales</taxon>
        <taxon>Pluteineae</taxon>
        <taxon>Amanitaceae</taxon>
        <taxon>Amanita</taxon>
    </lineage>
</organism>
<sequence>MVKLAHFDVGDDHPLALELASLRSTLARFQDEAHTTSIKLQRHSLDAARAHDRLGQLERENEVLRKEVAILRAYPHPDGVSDSHPAVAQVRQLTLSLRQLSEKLSLTEEALLARTAQHGQASNEVNKVKYVARDTYESVTRLRGMEQGYKARERELELRIRAAEEQARMTDLVVKEYADLVRSLEGKLTARVSNGSALDLTHKNGTSDLAPRGRLLAESLEEGKFGLQRLVSEFAMESERLHSEIGRLQVELSISQSEMQAEKACCEAIHAELAKVQTELQKLRVDDITAAKMVSRYMKFSQTSANALQTALASLKSRHAATVDTLSTQISSLTAQLHESEGSTERLRAALDELGGDYMKESYGRRREVALRIKLINREEALTESLRRWVLRTQEELGRDQDMRQEILARMVNDAKTLLAAEDGRPPESGSLARIIAAQSAADSLVQELRAESARRLEIERSLAVDNKIAPPNINGYPYRDSSTQYQPTSSSVAVQTPSFQDSPMLSPISPIISLREKNLPAPPSRESEPEGDSALSAVAAPDTQLSTKVESVQQEALLGGSMQHNLSATLPNGYHNNRPDVLQARGTSDETSSPSTTEPPVSVRNELSFHDTSEPHLVENQPQDPDSAVALEPTPEVAPTSYRAGESSISEMAKVYPQDPESMLLSQSDEPPPELTTANGPAHDSGSIPSPKHPLLAELTKVSHRYDALQRSFHDCHFALDSLRKLLTPPLSDSLAIPPDALKIALDRLDDYIEDARVDIEIRIADEGLLAHGYETLLSVPGALASPGSQGLVEVDEEHDSIPLRSDVEMQIEAFVSGTDPNIKKSLESLTNKLADVQHDIAVLKLAVHDQGEEAVGIPSPSLSPGPATAPVANSQGGWTSWIRSSTPRPSSPAPTFGSVMTSPRLRHSPSLNLPAAGRLQKPYFQNGDSRRDPLASLGLKVPMPTYIPQSPAHPAMRSRTVSTMYMLGLGARTASGSVTSLLSPRKTVIDTQREVEVESEMSGDDMSDVE</sequence>
<protein>
    <submittedName>
        <fullName evidence="3">Uncharacterized protein</fullName>
    </submittedName>
</protein>
<feature type="compositionally biased region" description="Low complexity" evidence="2">
    <location>
        <begin position="503"/>
        <end position="514"/>
    </location>
</feature>
<reference evidence="3 4" key="1">
    <citation type="submission" date="2014-02" db="EMBL/GenBank/DDBJ databases">
        <title>Transposable element dynamics among asymbiotic and ectomycorrhizal Amanita fungi.</title>
        <authorList>
            <consortium name="DOE Joint Genome Institute"/>
            <person name="Hess J."/>
            <person name="Skrede I."/>
            <person name="Wolfe B."/>
            <person name="LaButti K."/>
            <person name="Ohm R.A."/>
            <person name="Grigoriev I.V."/>
            <person name="Pringle A."/>
        </authorList>
    </citation>
    <scope>NUCLEOTIDE SEQUENCE [LARGE SCALE GENOMIC DNA]</scope>
    <source>
        <strain evidence="3 4">SKay4041</strain>
    </source>
</reference>
<evidence type="ECO:0000313" key="3">
    <source>
        <dbReference type="EMBL" id="PFH48497.1"/>
    </source>
</evidence>
<feature type="region of interest" description="Disordered" evidence="2">
    <location>
        <begin position="568"/>
        <end position="603"/>
    </location>
</feature>
<feature type="region of interest" description="Disordered" evidence="2">
    <location>
        <begin position="470"/>
        <end position="551"/>
    </location>
</feature>
<keyword evidence="1" id="KW-0175">Coiled coil</keyword>
<dbReference type="STRING" id="703135.A0A2A9NJS2"/>
<feature type="compositionally biased region" description="Low complexity" evidence="2">
    <location>
        <begin position="590"/>
        <end position="603"/>
    </location>
</feature>
<feature type="region of interest" description="Disordered" evidence="2">
    <location>
        <begin position="661"/>
        <end position="694"/>
    </location>
</feature>
<feature type="region of interest" description="Disordered" evidence="2">
    <location>
        <begin position="616"/>
        <end position="648"/>
    </location>
</feature>
<evidence type="ECO:0000256" key="2">
    <source>
        <dbReference type="SAM" id="MobiDB-lite"/>
    </source>
</evidence>
<feature type="coiled-coil region" evidence="1">
    <location>
        <begin position="40"/>
        <end position="110"/>
    </location>
</feature>
<proteinExistence type="predicted"/>
<feature type="region of interest" description="Disordered" evidence="2">
    <location>
        <begin position="885"/>
        <end position="916"/>
    </location>
</feature>